<organism evidence="3 4">
    <name type="scientific">Phocoenobacter uteri</name>
    <dbReference type="NCBI Taxonomy" id="146806"/>
    <lineage>
        <taxon>Bacteria</taxon>
        <taxon>Pseudomonadati</taxon>
        <taxon>Pseudomonadota</taxon>
        <taxon>Gammaproteobacteria</taxon>
        <taxon>Pasteurellales</taxon>
        <taxon>Pasteurellaceae</taxon>
        <taxon>Phocoenobacter</taxon>
    </lineage>
</organism>
<dbReference type="Gene3D" id="6.10.250.140">
    <property type="match status" value="1"/>
</dbReference>
<dbReference type="InterPro" id="IPR013741">
    <property type="entry name" value="KorB_domain"/>
</dbReference>
<dbReference type="Gene3D" id="3.90.1530.30">
    <property type="match status" value="1"/>
</dbReference>
<dbReference type="Pfam" id="PF02195">
    <property type="entry name" value="ParB_N"/>
    <property type="match status" value="1"/>
</dbReference>
<dbReference type="OrthoDB" id="9796891at2"/>
<dbReference type="InterPro" id="IPR003115">
    <property type="entry name" value="ParB_N"/>
</dbReference>
<accession>A0A379DEK4</accession>
<dbReference type="GO" id="GO:0003677">
    <property type="term" value="F:DNA binding"/>
    <property type="evidence" value="ECO:0007669"/>
    <property type="project" value="InterPro"/>
</dbReference>
<keyword evidence="4" id="KW-1185">Reference proteome</keyword>
<dbReference type="CDD" id="cd16398">
    <property type="entry name" value="KorB_N_like"/>
    <property type="match status" value="1"/>
</dbReference>
<dbReference type="InterPro" id="IPR050336">
    <property type="entry name" value="Chromosome_partition/occlusion"/>
</dbReference>
<dbReference type="Pfam" id="PF08535">
    <property type="entry name" value="KorB"/>
    <property type="match status" value="1"/>
</dbReference>
<evidence type="ECO:0000313" key="3">
    <source>
        <dbReference type="EMBL" id="SUB76418.1"/>
    </source>
</evidence>
<dbReference type="SUPFAM" id="SSF110849">
    <property type="entry name" value="ParB/Sulfiredoxin"/>
    <property type="match status" value="1"/>
</dbReference>
<dbReference type="Proteomes" id="UP000255417">
    <property type="component" value="Unassembled WGS sequence"/>
</dbReference>
<evidence type="ECO:0000259" key="2">
    <source>
        <dbReference type="SMART" id="SM00470"/>
    </source>
</evidence>
<dbReference type="EMBL" id="UGTA01000002">
    <property type="protein sequence ID" value="SUB76418.1"/>
    <property type="molecule type" value="Genomic_DNA"/>
</dbReference>
<dbReference type="Pfam" id="PF06613">
    <property type="entry name" value="KorB_C"/>
    <property type="match status" value="1"/>
</dbReference>
<dbReference type="Gene3D" id="1.10.10.730">
    <property type="entry name" value="KorB DNA-binding domain"/>
    <property type="match status" value="1"/>
</dbReference>
<dbReference type="InterPro" id="IPR004437">
    <property type="entry name" value="ParB/RepB/Spo0J"/>
</dbReference>
<evidence type="ECO:0000313" key="4">
    <source>
        <dbReference type="Proteomes" id="UP000255417"/>
    </source>
</evidence>
<dbReference type="GO" id="GO:0005694">
    <property type="term" value="C:chromosome"/>
    <property type="evidence" value="ECO:0007669"/>
    <property type="project" value="TreeGrafter"/>
</dbReference>
<dbReference type="InterPro" id="IPR010575">
    <property type="entry name" value="KorB_C"/>
</dbReference>
<dbReference type="GO" id="GO:0007059">
    <property type="term" value="P:chromosome segregation"/>
    <property type="evidence" value="ECO:0007669"/>
    <property type="project" value="TreeGrafter"/>
</dbReference>
<dbReference type="RefSeq" id="WP_115316499.1">
    <property type="nucleotide sequence ID" value="NZ_LWIF01000002.1"/>
</dbReference>
<sequence length="291" mass="32745">MDINLGNLGALNESPNDTGILELELSCIVEDSEQPRTFFDESSLKELAESIKERGVKSPISVRPNPTQAGVYIINHGARRYRASLMANKATIPAFIDNDYDLYDQATENIQRENLTAREIAIVIDRAIKKGLSKSEIAKKLGKSNSYVSQYFGLNNLEEPIAALLNQAKCEDVTLLANLNTQYKKTPEEVEAWISEQDEFSRTSFNNFKDSLNKKQNISNTEKTKDKKTKVEDPDKLKKSFLKISYHGQIGRLIMNKRPSELGRAYIKYDDSGEEVDADLSSVTILELIEA</sequence>
<dbReference type="InterPro" id="IPR042075">
    <property type="entry name" value="KorB_DNA-db"/>
</dbReference>
<name>A0A379DEK4_9PAST</name>
<dbReference type="InterPro" id="IPR008988">
    <property type="entry name" value="Transcriptional_repressor_C"/>
</dbReference>
<dbReference type="PANTHER" id="PTHR33375:SF1">
    <property type="entry name" value="CHROMOSOME-PARTITIONING PROTEIN PARB-RELATED"/>
    <property type="match status" value="1"/>
</dbReference>
<proteinExistence type="inferred from homology"/>
<evidence type="ECO:0000256" key="1">
    <source>
        <dbReference type="ARBA" id="ARBA00006295"/>
    </source>
</evidence>
<dbReference type="SMART" id="SM00470">
    <property type="entry name" value="ParB"/>
    <property type="match status" value="1"/>
</dbReference>
<protein>
    <submittedName>
        <fullName evidence="3">Transcriptional repressor protein korB</fullName>
    </submittedName>
</protein>
<dbReference type="PANTHER" id="PTHR33375">
    <property type="entry name" value="CHROMOSOME-PARTITIONING PROTEIN PARB-RELATED"/>
    <property type="match status" value="1"/>
</dbReference>
<dbReference type="GO" id="GO:0045892">
    <property type="term" value="P:negative regulation of DNA-templated transcription"/>
    <property type="evidence" value="ECO:0007669"/>
    <property type="project" value="InterPro"/>
</dbReference>
<dbReference type="SUPFAM" id="SSF50037">
    <property type="entry name" value="C-terminal domain of transcriptional repressors"/>
    <property type="match status" value="1"/>
</dbReference>
<gene>
    <name evidence="3" type="primary">korB</name>
    <name evidence="3" type="ORF">NCTC12872_02046</name>
</gene>
<reference evidence="3 4" key="1">
    <citation type="submission" date="2018-06" db="EMBL/GenBank/DDBJ databases">
        <authorList>
            <consortium name="Pathogen Informatics"/>
            <person name="Doyle S."/>
        </authorList>
    </citation>
    <scope>NUCLEOTIDE SEQUENCE [LARGE SCALE GENOMIC DNA]</scope>
    <source>
        <strain evidence="3 4">NCTC12872</strain>
    </source>
</reference>
<dbReference type="NCBIfam" id="TIGR00180">
    <property type="entry name" value="parB_part"/>
    <property type="match status" value="1"/>
</dbReference>
<feature type="domain" description="ParB-like N-terminal" evidence="2">
    <location>
        <begin position="21"/>
        <end position="115"/>
    </location>
</feature>
<dbReference type="Gene3D" id="2.30.30.150">
    <property type="entry name" value="KorB, C-terminal domain"/>
    <property type="match status" value="1"/>
</dbReference>
<dbReference type="AlphaFoldDB" id="A0A379DEK4"/>
<comment type="similarity">
    <text evidence="1">Belongs to the ParB family.</text>
</comment>
<dbReference type="InterPro" id="IPR037048">
    <property type="entry name" value="KorB_C_sf"/>
</dbReference>
<dbReference type="InterPro" id="IPR036086">
    <property type="entry name" value="ParB/Sulfiredoxin_sf"/>
</dbReference>